<dbReference type="RefSeq" id="WP_275705841.1">
    <property type="nucleotide sequence ID" value="NZ_JANCMW010000004.1"/>
</dbReference>
<comment type="caution">
    <text evidence="2">The sequence shown here is derived from an EMBL/GenBank/DDBJ whole genome shotgun (WGS) entry which is preliminary data.</text>
</comment>
<protein>
    <submittedName>
        <fullName evidence="2">Uncharacterized protein</fullName>
    </submittedName>
</protein>
<gene>
    <name evidence="2" type="ORF">NLU14_08705</name>
</gene>
<dbReference type="EMBL" id="JANCMW010000004">
    <property type="protein sequence ID" value="MDF0750309.1"/>
    <property type="molecule type" value="Genomic_DNA"/>
</dbReference>
<feature type="compositionally biased region" description="Acidic residues" evidence="1">
    <location>
        <begin position="77"/>
        <end position="88"/>
    </location>
</feature>
<sequence length="190" mass="20707">MSSSKINILQSIKDNPKSTKALHDQFHAEFMDRAELSAFLGNLYRSGYIKKRTNGYWAMLARGEVLLQEMLGGAPDPEQEESEDPDIEPESKPEPTPAKVIAPAMRPAAVRGTSDRPAPAPPGRAAQQTNEAKMWAAIQAVQAAMDEGQKLIIEDSKTYFVFAARRFAIESEEDLAAAIRVAGMYAGVAA</sequence>
<dbReference type="Proteomes" id="UP001143391">
    <property type="component" value="Unassembled WGS sequence"/>
</dbReference>
<keyword evidence="3" id="KW-1185">Reference proteome</keyword>
<name>A0ABT5Y9I1_9GAMM</name>
<reference evidence="2" key="1">
    <citation type="submission" date="2022-07" db="EMBL/GenBank/DDBJ databases">
        <title>Marinobacter iranensis a new bacterium isolate from a hipersaline lake in Iran.</title>
        <authorList>
            <person name="Mohammad A.M.A."/>
            <person name="Cristina S.-P."/>
            <person name="Antonio V."/>
        </authorList>
    </citation>
    <scope>NUCLEOTIDE SEQUENCE</scope>
    <source>
        <strain evidence="2">71-i</strain>
    </source>
</reference>
<accession>A0ABT5Y9I1</accession>
<evidence type="ECO:0000313" key="2">
    <source>
        <dbReference type="EMBL" id="MDF0750309.1"/>
    </source>
</evidence>
<proteinExistence type="predicted"/>
<evidence type="ECO:0000256" key="1">
    <source>
        <dbReference type="SAM" id="MobiDB-lite"/>
    </source>
</evidence>
<organism evidence="2 3">
    <name type="scientific">Marinobacter iranensis</name>
    <dbReference type="NCBI Taxonomy" id="2962607"/>
    <lineage>
        <taxon>Bacteria</taxon>
        <taxon>Pseudomonadati</taxon>
        <taxon>Pseudomonadota</taxon>
        <taxon>Gammaproteobacteria</taxon>
        <taxon>Pseudomonadales</taxon>
        <taxon>Marinobacteraceae</taxon>
        <taxon>Marinobacter</taxon>
    </lineage>
</organism>
<feature type="region of interest" description="Disordered" evidence="1">
    <location>
        <begin position="74"/>
        <end position="103"/>
    </location>
</feature>
<evidence type="ECO:0000313" key="3">
    <source>
        <dbReference type="Proteomes" id="UP001143391"/>
    </source>
</evidence>